<evidence type="ECO:0000313" key="3">
    <source>
        <dbReference type="Proteomes" id="UP000598146"/>
    </source>
</evidence>
<accession>A0A931CLU6</accession>
<feature type="transmembrane region" description="Helical" evidence="1">
    <location>
        <begin position="43"/>
        <end position="64"/>
    </location>
</feature>
<feature type="transmembrane region" description="Helical" evidence="1">
    <location>
        <begin position="203"/>
        <end position="222"/>
    </location>
</feature>
<evidence type="ECO:0000313" key="2">
    <source>
        <dbReference type="EMBL" id="MBG0568653.1"/>
    </source>
</evidence>
<feature type="transmembrane region" description="Helical" evidence="1">
    <location>
        <begin position="124"/>
        <end position="145"/>
    </location>
</feature>
<feature type="transmembrane region" description="Helical" evidence="1">
    <location>
        <begin position="229"/>
        <end position="248"/>
    </location>
</feature>
<dbReference type="EMBL" id="JADQTO010000042">
    <property type="protein sequence ID" value="MBG0568653.1"/>
    <property type="molecule type" value="Genomic_DNA"/>
</dbReference>
<sequence>MYALRREVGKSAALLALPLLLFLQAMAAVRFMPAGIDLWASVPAATAMAVLLTGPLAAGVAAWSAQREARRGTRYLRVLSARAEIVVPLTEVAAATIWPLVAYLTITVALAVETAVGPGWGQLNVLWLGAGALGLALHAVTGYVVGRLVPRLWTPPLVALGSYLLAVWNQRQSGEWWYFLSPVTIQVVDGFDRLNNDLFLGQMLWYAGAAGVCFLAWVWLVAGNRRGQIVGAGTVAAAVAAAGAMIVVTQDNRPFDGPTTFAYRCAGQAPQVCVHPAFTPALPELQAAFTTVAGRLAGTPGEPTRLEQRPRGLGGAPSPGAHAFAVDELTDGYAAGAVQEYVTLLLLDRCEQDIAPIEHRLEGRALTTIIFAWLVGGQFDPLYANDAVVRAAQWFTERTDTQRHAWLVEHYEQVVTCSLHPEDFA</sequence>
<dbReference type="RefSeq" id="WP_196420424.1">
    <property type="nucleotide sequence ID" value="NZ_JADQTO010000042.1"/>
</dbReference>
<keyword evidence="1" id="KW-0472">Membrane</keyword>
<organism evidence="2 3">
    <name type="scientific">Actinoplanes aureus</name>
    <dbReference type="NCBI Taxonomy" id="2792083"/>
    <lineage>
        <taxon>Bacteria</taxon>
        <taxon>Bacillati</taxon>
        <taxon>Actinomycetota</taxon>
        <taxon>Actinomycetes</taxon>
        <taxon>Micromonosporales</taxon>
        <taxon>Micromonosporaceae</taxon>
        <taxon>Actinoplanes</taxon>
    </lineage>
</organism>
<evidence type="ECO:0000256" key="1">
    <source>
        <dbReference type="SAM" id="Phobius"/>
    </source>
</evidence>
<dbReference type="AlphaFoldDB" id="A0A931CLU6"/>
<feature type="transmembrane region" description="Helical" evidence="1">
    <location>
        <begin position="85"/>
        <end position="112"/>
    </location>
</feature>
<proteinExistence type="predicted"/>
<comment type="caution">
    <text evidence="2">The sequence shown here is derived from an EMBL/GenBank/DDBJ whole genome shotgun (WGS) entry which is preliminary data.</text>
</comment>
<feature type="transmembrane region" description="Helical" evidence="1">
    <location>
        <begin position="152"/>
        <end position="170"/>
    </location>
</feature>
<keyword evidence="1" id="KW-0812">Transmembrane</keyword>
<dbReference type="Proteomes" id="UP000598146">
    <property type="component" value="Unassembled WGS sequence"/>
</dbReference>
<protein>
    <submittedName>
        <fullName evidence="2">Uncharacterized protein</fullName>
    </submittedName>
</protein>
<name>A0A931CLU6_9ACTN</name>
<keyword evidence="1" id="KW-1133">Transmembrane helix</keyword>
<keyword evidence="3" id="KW-1185">Reference proteome</keyword>
<reference evidence="2" key="1">
    <citation type="submission" date="2020-11" db="EMBL/GenBank/DDBJ databases">
        <title>Isolation and identification of active actinomycetes.</title>
        <authorList>
            <person name="Sun X."/>
        </authorList>
    </citation>
    <scope>NUCLEOTIDE SEQUENCE</scope>
    <source>
        <strain evidence="2">NEAU-A11</strain>
    </source>
</reference>
<gene>
    <name evidence="2" type="ORF">I4J89_45260</name>
</gene>